<evidence type="ECO:0000256" key="1">
    <source>
        <dbReference type="SAM" id="MobiDB-lite"/>
    </source>
</evidence>
<dbReference type="Proteomes" id="UP000182631">
    <property type="component" value="Unassembled WGS sequence"/>
</dbReference>
<dbReference type="AlphaFoldDB" id="A0A171DGM9"/>
<keyword evidence="2" id="KW-0456">Lyase</keyword>
<evidence type="ECO:0000313" key="3">
    <source>
        <dbReference type="Proteomes" id="UP000182631"/>
    </source>
</evidence>
<dbReference type="GO" id="GO:0047905">
    <property type="term" value="F:fructose-6-phosphate phosphoketolase activity"/>
    <property type="evidence" value="ECO:0007669"/>
    <property type="project" value="UniProtKB-EC"/>
</dbReference>
<keyword evidence="3" id="KW-1185">Reference proteome</keyword>
<feature type="region of interest" description="Disordered" evidence="1">
    <location>
        <begin position="1"/>
        <end position="20"/>
    </location>
</feature>
<organism evidence="2 3">
    <name type="scientific">Candidatus Synechococcus spongiarum</name>
    <dbReference type="NCBI Taxonomy" id="431041"/>
    <lineage>
        <taxon>Bacteria</taxon>
        <taxon>Bacillati</taxon>
        <taxon>Cyanobacteriota</taxon>
        <taxon>Cyanophyceae</taxon>
        <taxon>Synechococcales</taxon>
        <taxon>Synechococcaceae</taxon>
        <taxon>Synechococcus</taxon>
    </lineage>
</organism>
<evidence type="ECO:0000313" key="2">
    <source>
        <dbReference type="EMBL" id="SAY38869.1"/>
    </source>
</evidence>
<name>A0A171DGM9_9SYNE</name>
<dbReference type="EC" id="4.1.2.9" evidence="2"/>
<dbReference type="EC" id="4.1.2.22" evidence="2"/>
<accession>A0A171DGM9</accession>
<gene>
    <name evidence="2" type="ORF">FLM9_903</name>
</gene>
<reference evidence="3" key="1">
    <citation type="submission" date="2016-02" db="EMBL/GenBank/DDBJ databases">
        <authorList>
            <person name="liu f."/>
        </authorList>
    </citation>
    <scope>NUCLEOTIDE SEQUENCE [LARGE SCALE GENOMIC DNA]</scope>
</reference>
<dbReference type="GO" id="GO:0050193">
    <property type="term" value="F:phosphoketolase activity"/>
    <property type="evidence" value="ECO:0007669"/>
    <property type="project" value="UniProtKB-EC"/>
</dbReference>
<dbReference type="EMBL" id="FITM01000097">
    <property type="protein sequence ID" value="SAY38869.1"/>
    <property type="molecule type" value="Genomic_DNA"/>
</dbReference>
<sequence>MEMVCSHAPSGPWRMGPNPRANGGLLRQTLRLRRWSPLQWRWSALVPAKLQTQSRWGYGSAPS</sequence>
<protein>
    <submittedName>
        <fullName evidence="2">Xylulose-5-phosphate phosphoketolase</fullName>
        <ecNumber evidence="2">4.1.2.22</ecNumber>
        <ecNumber evidence="2">4.1.2.9</ecNumber>
    </submittedName>
</protein>
<proteinExistence type="predicted"/>